<proteinExistence type="inferred from homology"/>
<reference evidence="3" key="1">
    <citation type="journal article" date="2012" name="Nat. Biotechnol.">
        <title>Reference genome sequence of the model plant Setaria.</title>
        <authorList>
            <person name="Bennetzen J.L."/>
            <person name="Schmutz J."/>
            <person name="Wang H."/>
            <person name="Percifield R."/>
            <person name="Hawkins J."/>
            <person name="Pontaroli A.C."/>
            <person name="Estep M."/>
            <person name="Feng L."/>
            <person name="Vaughn J.N."/>
            <person name="Grimwood J."/>
            <person name="Jenkins J."/>
            <person name="Barry K."/>
            <person name="Lindquist E."/>
            <person name="Hellsten U."/>
            <person name="Deshpande S."/>
            <person name="Wang X."/>
            <person name="Wu X."/>
            <person name="Mitros T."/>
            <person name="Triplett J."/>
            <person name="Yang X."/>
            <person name="Ye C.Y."/>
            <person name="Mauro-Herrera M."/>
            <person name="Wang L."/>
            <person name="Li P."/>
            <person name="Sharma M."/>
            <person name="Sharma R."/>
            <person name="Ronald P.C."/>
            <person name="Panaud O."/>
            <person name="Kellogg E.A."/>
            <person name="Brutnell T.P."/>
            <person name="Doust A.N."/>
            <person name="Tuskan G.A."/>
            <person name="Rokhsar D."/>
            <person name="Devos K.M."/>
        </authorList>
    </citation>
    <scope>NUCLEOTIDE SEQUENCE [LARGE SCALE GENOMIC DNA]</scope>
    <source>
        <strain evidence="3">Yugu1</strain>
    </source>
</reference>
<reference evidence="3" key="2">
    <citation type="submission" date="2015-07" db="EMBL/GenBank/DDBJ databases">
        <authorList>
            <person name="Noorani M."/>
        </authorList>
    </citation>
    <scope>NUCLEOTIDE SEQUENCE</scope>
    <source>
        <strain evidence="3">Yugu1</strain>
    </source>
</reference>
<name>A0A368S428_SETIT</name>
<dbReference type="AlphaFoldDB" id="A0A368S428"/>
<dbReference type="Pfam" id="PF20241">
    <property type="entry name" value="DUF6598"/>
    <property type="match status" value="1"/>
</dbReference>
<keyword evidence="1" id="KW-0652">Protein synthesis inhibitor</keyword>
<evidence type="ECO:0000259" key="2">
    <source>
        <dbReference type="Pfam" id="PF20241"/>
    </source>
</evidence>
<dbReference type="GO" id="GO:0030598">
    <property type="term" value="F:rRNA N-glycosylase activity"/>
    <property type="evidence" value="ECO:0007669"/>
    <property type="project" value="UniProtKB-EC"/>
</dbReference>
<dbReference type="GO" id="GO:0090729">
    <property type="term" value="F:toxin activity"/>
    <property type="evidence" value="ECO:0007669"/>
    <property type="project" value="UniProtKB-KW"/>
</dbReference>
<evidence type="ECO:0000313" key="3">
    <source>
        <dbReference type="EMBL" id="RCV37176.1"/>
    </source>
</evidence>
<protein>
    <recommendedName>
        <fullName evidence="2">DUF6598 domain-containing protein</fullName>
    </recommendedName>
</protein>
<dbReference type="InterPro" id="IPR046533">
    <property type="entry name" value="DUF6598"/>
</dbReference>
<organism evidence="3">
    <name type="scientific">Setaria italica</name>
    <name type="common">Foxtail millet</name>
    <name type="synonym">Panicum italicum</name>
    <dbReference type="NCBI Taxonomy" id="4555"/>
    <lineage>
        <taxon>Eukaryota</taxon>
        <taxon>Viridiplantae</taxon>
        <taxon>Streptophyta</taxon>
        <taxon>Embryophyta</taxon>
        <taxon>Tracheophyta</taxon>
        <taxon>Spermatophyta</taxon>
        <taxon>Magnoliopsida</taxon>
        <taxon>Liliopsida</taxon>
        <taxon>Poales</taxon>
        <taxon>Poaceae</taxon>
        <taxon>PACMAD clade</taxon>
        <taxon>Panicoideae</taxon>
        <taxon>Panicodae</taxon>
        <taxon>Paniceae</taxon>
        <taxon>Cenchrinae</taxon>
        <taxon>Setaria</taxon>
    </lineage>
</organism>
<dbReference type="PANTHER" id="PTHR33453">
    <property type="match status" value="1"/>
</dbReference>
<dbReference type="PANTHER" id="PTHR33453:SF37">
    <property type="entry name" value="RRNA N-GLYCOSYLASE"/>
    <property type="match status" value="1"/>
</dbReference>
<dbReference type="InterPro" id="IPR016138">
    <property type="entry name" value="Ribosome_inactivat_prot_sub1"/>
</dbReference>
<dbReference type="SUPFAM" id="SSF56371">
    <property type="entry name" value="Ribosome inactivating proteins (RIP)"/>
    <property type="match status" value="1"/>
</dbReference>
<keyword evidence="1" id="KW-0378">Hydrolase</keyword>
<dbReference type="GO" id="GO:0006952">
    <property type="term" value="P:defense response"/>
    <property type="evidence" value="ECO:0007669"/>
    <property type="project" value="UniProtKB-KW"/>
</dbReference>
<dbReference type="GO" id="GO:0017148">
    <property type="term" value="P:negative regulation of translation"/>
    <property type="evidence" value="ECO:0007669"/>
    <property type="project" value="UniProtKB-KW"/>
</dbReference>
<comment type="similarity">
    <text evidence="1">Belongs to the ribosome-inactivating protein family.</text>
</comment>
<dbReference type="InterPro" id="IPR036041">
    <property type="entry name" value="Ribosome-inact_prot_sf"/>
</dbReference>
<dbReference type="Gene3D" id="3.40.420.10">
    <property type="entry name" value="Ricin (A subunit), domain 1"/>
    <property type="match status" value="1"/>
</dbReference>
<gene>
    <name evidence="3" type="ORF">SETIT_8G042000v2</name>
</gene>
<dbReference type="InterPro" id="IPR001574">
    <property type="entry name" value="Ribosome_inactivat_prot"/>
</dbReference>
<accession>A0A368S428</accession>
<dbReference type="STRING" id="4555.A0A368S428"/>
<feature type="domain" description="DUF6598" evidence="2">
    <location>
        <begin position="4"/>
        <end position="196"/>
    </location>
</feature>
<evidence type="ECO:0000256" key="1">
    <source>
        <dbReference type="RuleBase" id="RU004915"/>
    </source>
</evidence>
<sequence length="482" mass="53936">MVDLVLTGPYRGISAYASFTIKVDTPNADPARFEWDCYDTRNADEVDAVNPSYGEIKDKDGKLLAEVTYAVMSDALEATVQQVMLRLKDGHTLNDVHGEIKARIDGFEVGSILFNPTQGAGKCFSPAGDSWFLLQLARNVVAVPCGKVLHIEVNLKTETSNGQGLMPLQLQVALKFDNGTLSQSSLDDNGNEVKVDIDWYSEVKEMSRNVLEVTFPIEDVATFERSITTLRRTLANNPDSGDILDSLPSTLQEHPLLARNCRARWLRIKLQVAGEEGMSSATLFVQDNNLYCLGFMNQNEVCYELSNPRDWKLPSQYNAVPLDWGLTYESILNVRDEEVEGRLDSMRLGKTFAADAVRVLSRFSPDEADGDDASARRALAGLIVMVCESARMNPLHKTIADGWNTGARFTKRLMAYIEHWELISIALLDWKDERYGIWTMDPKLADITGVKGPTDALDVIHLVRNYTVEERELLPKHMYESS</sequence>
<comment type="catalytic activity">
    <reaction evidence="1">
        <text>Endohydrolysis of the N-glycosidic bond at one specific adenosine on the 28S rRNA.</text>
        <dbReference type="EC" id="3.2.2.22"/>
    </reaction>
</comment>
<keyword evidence="1" id="KW-0611">Plant defense</keyword>
<keyword evidence="1" id="KW-0800">Toxin</keyword>
<dbReference type="OrthoDB" id="694753at2759"/>
<dbReference type="EMBL" id="CM003535">
    <property type="protein sequence ID" value="RCV37176.1"/>
    <property type="molecule type" value="Genomic_DNA"/>
</dbReference>
<dbReference type="Pfam" id="PF00161">
    <property type="entry name" value="RIP"/>
    <property type="match status" value="1"/>
</dbReference>